<feature type="compositionally biased region" description="Basic and acidic residues" evidence="1">
    <location>
        <begin position="176"/>
        <end position="186"/>
    </location>
</feature>
<feature type="compositionally biased region" description="Pro residues" evidence="1">
    <location>
        <begin position="197"/>
        <end position="206"/>
    </location>
</feature>
<feature type="region of interest" description="Disordered" evidence="1">
    <location>
        <begin position="319"/>
        <end position="697"/>
    </location>
</feature>
<feature type="compositionally biased region" description="Low complexity" evidence="1">
    <location>
        <begin position="283"/>
        <end position="295"/>
    </location>
</feature>
<proteinExistence type="predicted"/>
<feature type="compositionally biased region" description="Polar residues" evidence="1">
    <location>
        <begin position="224"/>
        <end position="237"/>
    </location>
</feature>
<reference evidence="2" key="2">
    <citation type="submission" date="2023-05" db="EMBL/GenBank/DDBJ databases">
        <authorList>
            <consortium name="Lawrence Berkeley National Laboratory"/>
            <person name="Steindorff A."/>
            <person name="Hensen N."/>
            <person name="Bonometti L."/>
            <person name="Westerberg I."/>
            <person name="Brannstrom I.O."/>
            <person name="Guillou S."/>
            <person name="Cros-Aarteil S."/>
            <person name="Calhoun S."/>
            <person name="Haridas S."/>
            <person name="Kuo A."/>
            <person name="Mondo S."/>
            <person name="Pangilinan J."/>
            <person name="Riley R."/>
            <person name="Labutti K."/>
            <person name="Andreopoulos B."/>
            <person name="Lipzen A."/>
            <person name="Chen C."/>
            <person name="Yanf M."/>
            <person name="Daum C."/>
            <person name="Ng V."/>
            <person name="Clum A."/>
            <person name="Ohm R."/>
            <person name="Martin F."/>
            <person name="Silar P."/>
            <person name="Natvig D."/>
            <person name="Lalanne C."/>
            <person name="Gautier V."/>
            <person name="Ament-Velasquez S.L."/>
            <person name="Kruys A."/>
            <person name="Hutchinson M.I."/>
            <person name="Powell A.J."/>
            <person name="Barry K."/>
            <person name="Miller A.N."/>
            <person name="Grigoriev I.V."/>
            <person name="Debuchy R."/>
            <person name="Gladieux P."/>
            <person name="Thoren M.H."/>
            <person name="Johannesson H."/>
        </authorList>
    </citation>
    <scope>NUCLEOTIDE SEQUENCE</scope>
    <source>
        <strain evidence="2">CBS 532.94</strain>
    </source>
</reference>
<feature type="compositionally biased region" description="Pro residues" evidence="1">
    <location>
        <begin position="393"/>
        <end position="402"/>
    </location>
</feature>
<feature type="compositionally biased region" description="Polar residues" evidence="1">
    <location>
        <begin position="656"/>
        <end position="695"/>
    </location>
</feature>
<feature type="compositionally biased region" description="Polar residues" evidence="1">
    <location>
        <begin position="267"/>
        <end position="282"/>
    </location>
</feature>
<reference evidence="2" key="1">
    <citation type="journal article" date="2023" name="Mol. Phylogenet. Evol.">
        <title>Genome-scale phylogeny and comparative genomics of the fungal order Sordariales.</title>
        <authorList>
            <person name="Hensen N."/>
            <person name="Bonometti L."/>
            <person name="Westerberg I."/>
            <person name="Brannstrom I.O."/>
            <person name="Guillou S."/>
            <person name="Cros-Aarteil S."/>
            <person name="Calhoun S."/>
            <person name="Haridas S."/>
            <person name="Kuo A."/>
            <person name="Mondo S."/>
            <person name="Pangilinan J."/>
            <person name="Riley R."/>
            <person name="LaButti K."/>
            <person name="Andreopoulos B."/>
            <person name="Lipzen A."/>
            <person name="Chen C."/>
            <person name="Yan M."/>
            <person name="Daum C."/>
            <person name="Ng V."/>
            <person name="Clum A."/>
            <person name="Steindorff A."/>
            <person name="Ohm R.A."/>
            <person name="Martin F."/>
            <person name="Silar P."/>
            <person name="Natvig D.O."/>
            <person name="Lalanne C."/>
            <person name="Gautier V."/>
            <person name="Ament-Velasquez S.L."/>
            <person name="Kruys A."/>
            <person name="Hutchinson M.I."/>
            <person name="Powell A.J."/>
            <person name="Barry K."/>
            <person name="Miller A.N."/>
            <person name="Grigoriev I.V."/>
            <person name="Debuchy R."/>
            <person name="Gladieux P."/>
            <person name="Hiltunen Thoren M."/>
            <person name="Johannesson H."/>
        </authorList>
    </citation>
    <scope>NUCLEOTIDE SEQUENCE</scope>
    <source>
        <strain evidence="2">CBS 532.94</strain>
    </source>
</reference>
<feature type="compositionally biased region" description="Basic and acidic residues" evidence="1">
    <location>
        <begin position="611"/>
        <end position="655"/>
    </location>
</feature>
<keyword evidence="3" id="KW-1185">Reference proteome</keyword>
<feature type="compositionally biased region" description="Basic and acidic residues" evidence="1">
    <location>
        <begin position="53"/>
        <end position="78"/>
    </location>
</feature>
<sequence length="717" mass="78679">MAPKQHTFTLVPNPLGMQGLMSRPASGPQSKPPMTSKQAQKLYRQANRGPRLSKAEQRRMEREEQERIRRELDKEKQASRARTLREKKKAKEQQVLQEKKRRGLPLVDVRPSQDTISRFVRGNGLGNKRDSAGVKVGLPVVEEEADDARSNTEDGLDENMPPVQAEDDTDKKKRRRLEESGLHENNGDIGVGAQGIAPPPPPPQPSPDLQQPSYPSPRKPLQEISHSINRAQPTQARAPQFPSPYKPTSVAPHLTRPSAPVFKRPGSETSIAHLGSTSTESGQQPPSQQQRQNPQEDLISVPTSTQLFVISHIDDLFPTPSQEARELEEAITPLRTANAGTALAPTEKEEADGAKEAEPGKDKQDDAIKGGDDNGGEKEGSLAGVRNEIAQPTKPPKPPPTALPISRPRQLSPRVAQTATNTATMPPPPRPTTMKPTETPAAALPFISTQDLLLSSQDLRDLDEPPPIPSKTSARLACSKPPVFKKNHSQNQSSPSSSRPPVFKKDHSRIQPSPLSCSGARAPHRYPVPHPRTKHPEPAKQRPTPPRISRPLQEHSGNRMVEGGPIPHARSVSQNSSPAARLESDVKPQPPEKPRFFGSSGSGVELLLAIDRSRKTHEEEERKRRAELETQRKSSGQEKGSEPPRRSASRSERNTQSRPQEQYLQLAENNHAASSQHRTAGDSQRTAAVTASQETDYGELELDVMDLLDLGLGVSEQ</sequence>
<evidence type="ECO:0000313" key="2">
    <source>
        <dbReference type="EMBL" id="KAK4236839.1"/>
    </source>
</evidence>
<dbReference type="AlphaFoldDB" id="A0AAN7HE60"/>
<dbReference type="EMBL" id="MU860169">
    <property type="protein sequence ID" value="KAK4236839.1"/>
    <property type="molecule type" value="Genomic_DNA"/>
</dbReference>
<protein>
    <submittedName>
        <fullName evidence="2">Uncharacterized protein</fullName>
    </submittedName>
</protein>
<feature type="compositionally biased region" description="Polar residues" evidence="1">
    <location>
        <begin position="27"/>
        <end position="39"/>
    </location>
</feature>
<evidence type="ECO:0000256" key="1">
    <source>
        <dbReference type="SAM" id="MobiDB-lite"/>
    </source>
</evidence>
<feature type="compositionally biased region" description="Polar residues" evidence="1">
    <location>
        <begin position="1"/>
        <end position="10"/>
    </location>
</feature>
<feature type="region of interest" description="Disordered" evidence="1">
    <location>
        <begin position="1"/>
        <end position="303"/>
    </location>
</feature>
<evidence type="ECO:0000313" key="3">
    <source>
        <dbReference type="Proteomes" id="UP001303760"/>
    </source>
</evidence>
<accession>A0AAN7HE60</accession>
<name>A0AAN7HE60_9PEZI</name>
<organism evidence="2 3">
    <name type="scientific">Achaetomium macrosporum</name>
    <dbReference type="NCBI Taxonomy" id="79813"/>
    <lineage>
        <taxon>Eukaryota</taxon>
        <taxon>Fungi</taxon>
        <taxon>Dikarya</taxon>
        <taxon>Ascomycota</taxon>
        <taxon>Pezizomycotina</taxon>
        <taxon>Sordariomycetes</taxon>
        <taxon>Sordariomycetidae</taxon>
        <taxon>Sordariales</taxon>
        <taxon>Chaetomiaceae</taxon>
        <taxon>Achaetomium</taxon>
    </lineage>
</organism>
<feature type="compositionally biased region" description="Basic and acidic residues" evidence="1">
    <location>
        <begin position="582"/>
        <end position="595"/>
    </location>
</feature>
<gene>
    <name evidence="2" type="ORF">C8A03DRAFT_35223</name>
</gene>
<comment type="caution">
    <text evidence="2">The sequence shown here is derived from an EMBL/GenBank/DDBJ whole genome shotgun (WGS) entry which is preliminary data.</text>
</comment>
<dbReference type="Proteomes" id="UP001303760">
    <property type="component" value="Unassembled WGS sequence"/>
</dbReference>
<feature type="compositionally biased region" description="Basic and acidic residues" evidence="1">
    <location>
        <begin position="346"/>
        <end position="380"/>
    </location>
</feature>